<keyword evidence="9" id="KW-1185">Reference proteome</keyword>
<gene>
    <name evidence="8" type="ORF">Ahy_B07g087266</name>
</gene>
<comment type="catalytic activity">
    <reaction evidence="1">
        <text>5-hydroxy-2-oxo-4-ureido-2,5-dihydro-1H-imidazole-5-carboxylate + H(+) = (S)-allantoin + CO2</text>
        <dbReference type="Rhea" id="RHEA:26301"/>
        <dbReference type="ChEBI" id="CHEBI:15378"/>
        <dbReference type="ChEBI" id="CHEBI:15678"/>
        <dbReference type="ChEBI" id="CHEBI:16526"/>
        <dbReference type="ChEBI" id="CHEBI:58639"/>
        <dbReference type="EC" id="4.1.1.97"/>
    </reaction>
</comment>
<dbReference type="PANTHER" id="PTHR43466:SF1">
    <property type="entry name" value="2-OXO-4-HYDROXY-4-CARBOXY-5-UREIDOIMIDAZOLINE DECARBOXYLASE-RELATED"/>
    <property type="match status" value="1"/>
</dbReference>
<dbReference type="EMBL" id="SDMP01000017">
    <property type="protein sequence ID" value="RYQ99333.1"/>
    <property type="molecule type" value="Genomic_DNA"/>
</dbReference>
<dbReference type="GO" id="GO:0019628">
    <property type="term" value="P:urate catabolic process"/>
    <property type="evidence" value="ECO:0007669"/>
    <property type="project" value="TreeGrafter"/>
</dbReference>
<dbReference type="InterPro" id="IPR036778">
    <property type="entry name" value="OHCU_decarboxylase_sf"/>
</dbReference>
<comment type="pathway">
    <text evidence="2">Purine metabolism; urate degradation; (S)-allantoin from urate: step 3/3.</text>
</comment>
<evidence type="ECO:0000256" key="1">
    <source>
        <dbReference type="ARBA" id="ARBA00001163"/>
    </source>
</evidence>
<dbReference type="GO" id="GO:0005777">
    <property type="term" value="C:peroxisome"/>
    <property type="evidence" value="ECO:0007669"/>
    <property type="project" value="TreeGrafter"/>
</dbReference>
<evidence type="ECO:0000256" key="6">
    <source>
        <dbReference type="ARBA" id="ARBA00023239"/>
    </source>
</evidence>
<dbReference type="EC" id="4.1.1.97" evidence="3"/>
<dbReference type="Pfam" id="PF09349">
    <property type="entry name" value="OHCU_decarbox"/>
    <property type="match status" value="1"/>
</dbReference>
<dbReference type="GO" id="GO:0051997">
    <property type="term" value="F:2-oxo-4-hydroxy-4-carboxy-5-ureidoimidazoline decarboxylase activity"/>
    <property type="evidence" value="ECO:0007669"/>
    <property type="project" value="UniProtKB-EC"/>
</dbReference>
<keyword evidence="6" id="KW-0456">Lyase</keyword>
<comment type="caution">
    <text evidence="8">The sequence shown here is derived from an EMBL/GenBank/DDBJ whole genome shotgun (WGS) entry which is preliminary data.</text>
</comment>
<reference evidence="8 9" key="1">
    <citation type="submission" date="2019-01" db="EMBL/GenBank/DDBJ databases">
        <title>Sequencing of cultivated peanut Arachis hypogaea provides insights into genome evolution and oil improvement.</title>
        <authorList>
            <person name="Chen X."/>
        </authorList>
    </citation>
    <scope>NUCLEOTIDE SEQUENCE [LARGE SCALE GENOMIC DNA]</scope>
    <source>
        <strain evidence="9">cv. Fuhuasheng</strain>
        <tissue evidence="8">Leaves</tissue>
    </source>
</reference>
<sequence length="253" mass="29203">MESTQYPTRLNGLHVDRYVKQHVMRHTMSMGQIKMKDFSSCCASTTFAKEMTMTSPFSSLEHAIFVAREIWFHKMNAWCWLEAILGCFCFNEYLEMANESIMQELYEWGSMYEKKFGYIFVTCASGKSSKDILAELKIFVCGFIFSVLPEYSGKIVNDTLDGAEIDSADNLDNISSTGIDMSMQFDLNKVSKEDNKTLDDQQVEDDVHVAKQRFNLNKKPWFGDDLSDPVSHEASRFLTKYFWPGQYDVNEKN</sequence>
<dbReference type="SUPFAM" id="SSF158694">
    <property type="entry name" value="UraD-Like"/>
    <property type="match status" value="1"/>
</dbReference>
<dbReference type="Gene3D" id="1.10.3330.10">
    <property type="entry name" value="Oxo-4-hydroxy-4-carboxy-5-ureidoimidazoline decarboxylase"/>
    <property type="match status" value="2"/>
</dbReference>
<dbReference type="STRING" id="3818.A0A444YBP6"/>
<keyword evidence="5" id="KW-0210">Decarboxylase</keyword>
<evidence type="ECO:0000256" key="2">
    <source>
        <dbReference type="ARBA" id="ARBA00004754"/>
    </source>
</evidence>
<evidence type="ECO:0000256" key="5">
    <source>
        <dbReference type="ARBA" id="ARBA00022793"/>
    </source>
</evidence>
<organism evidence="8 9">
    <name type="scientific">Arachis hypogaea</name>
    <name type="common">Peanut</name>
    <dbReference type="NCBI Taxonomy" id="3818"/>
    <lineage>
        <taxon>Eukaryota</taxon>
        <taxon>Viridiplantae</taxon>
        <taxon>Streptophyta</taxon>
        <taxon>Embryophyta</taxon>
        <taxon>Tracheophyta</taxon>
        <taxon>Spermatophyta</taxon>
        <taxon>Magnoliopsida</taxon>
        <taxon>eudicotyledons</taxon>
        <taxon>Gunneridae</taxon>
        <taxon>Pentapetalae</taxon>
        <taxon>rosids</taxon>
        <taxon>fabids</taxon>
        <taxon>Fabales</taxon>
        <taxon>Fabaceae</taxon>
        <taxon>Papilionoideae</taxon>
        <taxon>50 kb inversion clade</taxon>
        <taxon>dalbergioids sensu lato</taxon>
        <taxon>Dalbergieae</taxon>
        <taxon>Pterocarpus clade</taxon>
        <taxon>Arachis</taxon>
    </lineage>
</organism>
<dbReference type="GO" id="GO:0006144">
    <property type="term" value="P:purine nucleobase metabolic process"/>
    <property type="evidence" value="ECO:0007669"/>
    <property type="project" value="UniProtKB-KW"/>
</dbReference>
<evidence type="ECO:0000313" key="8">
    <source>
        <dbReference type="EMBL" id="RYQ99333.1"/>
    </source>
</evidence>
<evidence type="ECO:0000256" key="4">
    <source>
        <dbReference type="ARBA" id="ARBA00022631"/>
    </source>
</evidence>
<accession>A0A444YBP6</accession>
<evidence type="ECO:0000259" key="7">
    <source>
        <dbReference type="Pfam" id="PF09349"/>
    </source>
</evidence>
<name>A0A444YBP6_ARAHY</name>
<feature type="domain" description="Oxo-4-hydroxy-4-carboxy-5-ureidoimidazoline decarboxylase" evidence="7">
    <location>
        <begin position="97"/>
        <end position="137"/>
    </location>
</feature>
<protein>
    <recommendedName>
        <fullName evidence="3">2-oxo-4-hydroxy-4-carboxy-5-ureidoimidazoline decarboxylase</fullName>
        <ecNumber evidence="3">4.1.1.97</ecNumber>
    </recommendedName>
</protein>
<dbReference type="Proteomes" id="UP000289738">
    <property type="component" value="Chromosome B07"/>
</dbReference>
<evidence type="ECO:0000256" key="3">
    <source>
        <dbReference type="ARBA" id="ARBA00012257"/>
    </source>
</evidence>
<evidence type="ECO:0000313" key="9">
    <source>
        <dbReference type="Proteomes" id="UP000289738"/>
    </source>
</evidence>
<keyword evidence="4" id="KW-0659">Purine metabolism</keyword>
<dbReference type="InterPro" id="IPR018020">
    <property type="entry name" value="OHCU_decarboxylase"/>
</dbReference>
<proteinExistence type="predicted"/>
<dbReference type="AlphaFoldDB" id="A0A444YBP6"/>
<dbReference type="PANTHER" id="PTHR43466">
    <property type="entry name" value="2-OXO-4-HYDROXY-4-CARBOXY-5-UREIDOIMIDAZOLINE DECARBOXYLASE-RELATED"/>
    <property type="match status" value="1"/>
</dbReference>